<dbReference type="NCBIfam" id="TIGR03523">
    <property type="entry name" value="GldN"/>
    <property type="match status" value="1"/>
</dbReference>
<proteinExistence type="predicted"/>
<dbReference type="RefSeq" id="WP_127121436.1">
    <property type="nucleotide sequence ID" value="NZ_BHXQ01000002.1"/>
</dbReference>
<evidence type="ECO:0000313" key="3">
    <source>
        <dbReference type="Proteomes" id="UP000288227"/>
    </source>
</evidence>
<accession>A0A401U7B2</accession>
<dbReference type="GO" id="GO:0005576">
    <property type="term" value="C:extracellular region"/>
    <property type="evidence" value="ECO:0007669"/>
    <property type="project" value="InterPro"/>
</dbReference>
<dbReference type="OrthoDB" id="1141916at2"/>
<reference evidence="2 3" key="1">
    <citation type="submission" date="2018-11" db="EMBL/GenBank/DDBJ databases">
        <title>Chryseotalea sanarue gen. nov., sp., nov., a member of the family Cytophagaceae, isolated from a brackish lake in Hamamatsu Japan.</title>
        <authorList>
            <person name="Maejima Y."/>
            <person name="Iino T."/>
            <person name="Muraguchi Y."/>
            <person name="Fukuda K."/>
            <person name="Ohkuma M."/>
            <person name="Moriuchi R."/>
            <person name="Dohra H."/>
            <person name="Kimbara K."/>
            <person name="Shintani M."/>
        </authorList>
    </citation>
    <scope>NUCLEOTIDE SEQUENCE [LARGE SCALE GENOMIC DNA]</scope>
    <source>
        <strain evidence="2 3">Ys</strain>
    </source>
</reference>
<protein>
    <submittedName>
        <fullName evidence="2">Gliding motility protein GldN</fullName>
    </submittedName>
</protein>
<gene>
    <name evidence="2" type="ORF">SanaruYs_09860</name>
</gene>
<dbReference type="GO" id="GO:0004553">
    <property type="term" value="F:hydrolase activity, hydrolyzing O-glycosyl compounds"/>
    <property type="evidence" value="ECO:0007669"/>
    <property type="project" value="InterPro"/>
</dbReference>
<dbReference type="GO" id="GO:0005975">
    <property type="term" value="P:carbohydrate metabolic process"/>
    <property type="evidence" value="ECO:0007669"/>
    <property type="project" value="InterPro"/>
</dbReference>
<name>A0A401U7B2_9BACT</name>
<evidence type="ECO:0000256" key="1">
    <source>
        <dbReference type="SAM" id="SignalP"/>
    </source>
</evidence>
<organism evidence="2 3">
    <name type="scientific">Chryseotalea sanaruensis</name>
    <dbReference type="NCBI Taxonomy" id="2482724"/>
    <lineage>
        <taxon>Bacteria</taxon>
        <taxon>Pseudomonadati</taxon>
        <taxon>Bacteroidota</taxon>
        <taxon>Cytophagia</taxon>
        <taxon>Cytophagales</taxon>
        <taxon>Chryseotaleaceae</taxon>
        <taxon>Chryseotalea</taxon>
    </lineage>
</organism>
<dbReference type="AlphaFoldDB" id="A0A401U7B2"/>
<sequence>MNKRILAVAVLALSSGAALAQPEEKQYNPNSLDPIALYEQHYKVKVWRQVDLLEKQNKGFFARNGEVTKLMLDLVKSGELELYKDDSLKTKFTKEEAIANLVRNQAIEYPEWNPSEATYQGDIRKFNGKNYEAQVDNTGVNPEESPNGEWAVTQQGMALTFEARDVTRLVVNEDLIFDKRRSRLYYDIQSISMQVFDDIAGFYKQVGIVRYKDLEAKFRQYPEKAVWFNRQNTAQNKNFADAILLRLFHGYITKVENPDDIDIIGMIQASGGNRFEGVYEVYRQENLLMEKEHNLWEY</sequence>
<dbReference type="SUPFAM" id="SSF51055">
    <property type="entry name" value="Carbohydrate binding domain"/>
    <property type="match status" value="1"/>
</dbReference>
<feature type="signal peptide" evidence="1">
    <location>
        <begin position="1"/>
        <end position="20"/>
    </location>
</feature>
<dbReference type="EMBL" id="BHXQ01000002">
    <property type="protein sequence ID" value="GCC50768.1"/>
    <property type="molecule type" value="Genomic_DNA"/>
</dbReference>
<dbReference type="GO" id="GO:0030246">
    <property type="term" value="F:carbohydrate binding"/>
    <property type="evidence" value="ECO:0007669"/>
    <property type="project" value="InterPro"/>
</dbReference>
<dbReference type="Pfam" id="PF19841">
    <property type="entry name" value="GldN"/>
    <property type="match status" value="1"/>
</dbReference>
<feature type="chain" id="PRO_5019540358" evidence="1">
    <location>
        <begin position="21"/>
        <end position="298"/>
    </location>
</feature>
<keyword evidence="3" id="KW-1185">Reference proteome</keyword>
<dbReference type="InterPro" id="IPR036573">
    <property type="entry name" value="CBM_sf_5/12"/>
</dbReference>
<dbReference type="InterPro" id="IPR019847">
    <property type="entry name" value="Gliding_motility_assoc_GldN"/>
</dbReference>
<keyword evidence="1" id="KW-0732">Signal</keyword>
<comment type="caution">
    <text evidence="2">The sequence shown here is derived from an EMBL/GenBank/DDBJ whole genome shotgun (WGS) entry which is preliminary data.</text>
</comment>
<dbReference type="Gene3D" id="2.10.10.20">
    <property type="entry name" value="Carbohydrate-binding module superfamily 5/12"/>
    <property type="match status" value="1"/>
</dbReference>
<dbReference type="Proteomes" id="UP000288227">
    <property type="component" value="Unassembled WGS sequence"/>
</dbReference>
<evidence type="ECO:0000313" key="2">
    <source>
        <dbReference type="EMBL" id="GCC50768.1"/>
    </source>
</evidence>